<dbReference type="OMA" id="YKIEPIP"/>
<protein>
    <submittedName>
        <fullName evidence="1">Uncharacterized protein</fullName>
    </submittedName>
</protein>
<accession>N1PEV0</accession>
<evidence type="ECO:0000313" key="1">
    <source>
        <dbReference type="EMBL" id="EME39806.1"/>
    </source>
</evidence>
<reference evidence="2" key="1">
    <citation type="journal article" date="2012" name="PLoS Genet.">
        <title>The genomes of the fungal plant pathogens Cladosporium fulvum and Dothistroma septosporum reveal adaptation to different hosts and lifestyles but also signatures of common ancestry.</title>
        <authorList>
            <person name="de Wit P.J.G.M."/>
            <person name="van der Burgt A."/>
            <person name="Oekmen B."/>
            <person name="Stergiopoulos I."/>
            <person name="Abd-Elsalam K.A."/>
            <person name="Aerts A.L."/>
            <person name="Bahkali A.H."/>
            <person name="Beenen H.G."/>
            <person name="Chettri P."/>
            <person name="Cox M.P."/>
            <person name="Datema E."/>
            <person name="de Vries R.P."/>
            <person name="Dhillon B."/>
            <person name="Ganley A.R."/>
            <person name="Griffiths S.A."/>
            <person name="Guo Y."/>
            <person name="Hamelin R.C."/>
            <person name="Henrissat B."/>
            <person name="Kabir M.S."/>
            <person name="Jashni M.K."/>
            <person name="Kema G."/>
            <person name="Klaubauf S."/>
            <person name="Lapidus A."/>
            <person name="Levasseur A."/>
            <person name="Lindquist E."/>
            <person name="Mehrabi R."/>
            <person name="Ohm R.A."/>
            <person name="Owen T.J."/>
            <person name="Salamov A."/>
            <person name="Schwelm A."/>
            <person name="Schijlen E."/>
            <person name="Sun H."/>
            <person name="van den Burg H.A."/>
            <person name="van Ham R.C.H.J."/>
            <person name="Zhang S."/>
            <person name="Goodwin S.B."/>
            <person name="Grigoriev I.V."/>
            <person name="Collemare J."/>
            <person name="Bradshaw R.E."/>
        </authorList>
    </citation>
    <scope>NUCLEOTIDE SEQUENCE [LARGE SCALE GENOMIC DNA]</scope>
    <source>
        <strain evidence="2">NZE10 / CBS 128990</strain>
    </source>
</reference>
<organism evidence="1 2">
    <name type="scientific">Dothistroma septosporum (strain NZE10 / CBS 128990)</name>
    <name type="common">Red band needle blight fungus</name>
    <name type="synonym">Mycosphaerella pini</name>
    <dbReference type="NCBI Taxonomy" id="675120"/>
    <lineage>
        <taxon>Eukaryota</taxon>
        <taxon>Fungi</taxon>
        <taxon>Dikarya</taxon>
        <taxon>Ascomycota</taxon>
        <taxon>Pezizomycotina</taxon>
        <taxon>Dothideomycetes</taxon>
        <taxon>Dothideomycetidae</taxon>
        <taxon>Mycosphaerellales</taxon>
        <taxon>Mycosphaerellaceae</taxon>
        <taxon>Dothistroma</taxon>
    </lineage>
</organism>
<keyword evidence="2" id="KW-1185">Reference proteome</keyword>
<sequence>MPTIPLATCFDFSFIRVLPDLTPEQVAIANISDDPADFLRGMAVYKIEPIPSPRPGAASALQHELKYTLRKQVPGVWLADYAEGDGFAAGIPGGIDCPLRTQLGRYTVTKIERPRDSESWRDKIVAAIARVLVGSKDVVVDLSNGVAFRCGLKQVREI</sequence>
<dbReference type="Proteomes" id="UP000016933">
    <property type="component" value="Unassembled WGS sequence"/>
</dbReference>
<dbReference type="OrthoDB" id="4054781at2759"/>
<dbReference type="AlphaFoldDB" id="N1PEV0"/>
<dbReference type="HOGENOM" id="CLU_1669354_0_0_1"/>
<dbReference type="EMBL" id="KB446544">
    <property type="protein sequence ID" value="EME39806.1"/>
    <property type="molecule type" value="Genomic_DNA"/>
</dbReference>
<reference evidence="1 2" key="2">
    <citation type="journal article" date="2012" name="PLoS Pathog.">
        <title>Diverse lifestyles and strategies of plant pathogenesis encoded in the genomes of eighteen Dothideomycetes fungi.</title>
        <authorList>
            <person name="Ohm R.A."/>
            <person name="Feau N."/>
            <person name="Henrissat B."/>
            <person name="Schoch C.L."/>
            <person name="Horwitz B.A."/>
            <person name="Barry K.W."/>
            <person name="Condon B.J."/>
            <person name="Copeland A.C."/>
            <person name="Dhillon B."/>
            <person name="Glaser F."/>
            <person name="Hesse C.N."/>
            <person name="Kosti I."/>
            <person name="LaButti K."/>
            <person name="Lindquist E.A."/>
            <person name="Lucas S."/>
            <person name="Salamov A.A."/>
            <person name="Bradshaw R.E."/>
            <person name="Ciuffetti L."/>
            <person name="Hamelin R.C."/>
            <person name="Kema G.H.J."/>
            <person name="Lawrence C."/>
            <person name="Scott J.A."/>
            <person name="Spatafora J.W."/>
            <person name="Turgeon B.G."/>
            <person name="de Wit P.J.G.M."/>
            <person name="Zhong S."/>
            <person name="Goodwin S.B."/>
            <person name="Grigoriev I.V."/>
        </authorList>
    </citation>
    <scope>NUCLEOTIDE SEQUENCE [LARGE SCALE GENOMIC DNA]</scope>
    <source>
        <strain evidence="2">NZE10 / CBS 128990</strain>
    </source>
</reference>
<name>N1PEV0_DOTSN</name>
<proteinExistence type="predicted"/>
<gene>
    <name evidence="1" type="ORF">DOTSEDRAFT_27763</name>
</gene>
<evidence type="ECO:0000313" key="2">
    <source>
        <dbReference type="Proteomes" id="UP000016933"/>
    </source>
</evidence>